<dbReference type="GO" id="GO:0005524">
    <property type="term" value="F:ATP binding"/>
    <property type="evidence" value="ECO:0007669"/>
    <property type="project" value="UniProtKB-KW"/>
</dbReference>
<evidence type="ECO:0000256" key="3">
    <source>
        <dbReference type="ARBA" id="ARBA00022806"/>
    </source>
</evidence>
<dbReference type="InterPro" id="IPR041679">
    <property type="entry name" value="DNA2/NAM7-like_C"/>
</dbReference>
<dbReference type="Pfam" id="PF13087">
    <property type="entry name" value="AAA_12"/>
    <property type="match status" value="1"/>
</dbReference>
<dbReference type="AlphaFoldDB" id="A0A444YC58"/>
<dbReference type="SUPFAM" id="SSF52540">
    <property type="entry name" value="P-loop containing nucleoside triphosphate hydrolases"/>
    <property type="match status" value="1"/>
</dbReference>
<dbReference type="STRING" id="3818.A0A444YC58"/>
<dbReference type="Pfam" id="PF13086">
    <property type="entry name" value="AAA_11"/>
    <property type="match status" value="2"/>
</dbReference>
<dbReference type="PANTHER" id="PTHR10887:SF522">
    <property type="entry name" value="P-LOOP CONTAINING NUCLEOSIDE TRIPHOSPHATE HYDROLASES SUPERFAMILY PROTEIN"/>
    <property type="match status" value="1"/>
</dbReference>
<organism evidence="7 8">
    <name type="scientific">Arachis hypogaea</name>
    <name type="common">Peanut</name>
    <dbReference type="NCBI Taxonomy" id="3818"/>
    <lineage>
        <taxon>Eukaryota</taxon>
        <taxon>Viridiplantae</taxon>
        <taxon>Streptophyta</taxon>
        <taxon>Embryophyta</taxon>
        <taxon>Tracheophyta</taxon>
        <taxon>Spermatophyta</taxon>
        <taxon>Magnoliopsida</taxon>
        <taxon>eudicotyledons</taxon>
        <taxon>Gunneridae</taxon>
        <taxon>Pentapetalae</taxon>
        <taxon>rosids</taxon>
        <taxon>fabids</taxon>
        <taxon>Fabales</taxon>
        <taxon>Fabaceae</taxon>
        <taxon>Papilionoideae</taxon>
        <taxon>50 kb inversion clade</taxon>
        <taxon>dalbergioids sensu lato</taxon>
        <taxon>Dalbergieae</taxon>
        <taxon>Pterocarpus clade</taxon>
        <taxon>Arachis</taxon>
    </lineage>
</organism>
<evidence type="ECO:0000256" key="1">
    <source>
        <dbReference type="ARBA" id="ARBA00022741"/>
    </source>
</evidence>
<keyword evidence="1" id="KW-0547">Nucleotide-binding</keyword>
<sequence>MSKTTREDHDDESSLLDIVFSWTLKDVLNDNLYKHKVVKIPETFNSVKEYMTSFVPSLIEETRSDICSGLKGVSRARFCEIKTVKMDKEFFEPPKNLFYLLTLVNTSDNDDVDKDDVEEGGEIGKSYELMLGDVIAFTPVRPKCIDDLNSPKNFYHIGYVVRPKRAYDNVIPILSSKLMETKNEYDRSGGVKKLYAVHLMNILTNVRIWKALNSQLEDADMSIIEKVLRPDTKIGRKCQICPSELNVIGTSSIRNMIQSQNLNESQEDAVSSCVSMTKCHHNSTINLVWGPPGTGKTKTVACILFSLLKLRVRTLTCAPTNTAVMAVASRLHSLVKDSLEHESYGFGDIVLFGNSSRMKVDSYLGLKDIFLENRVNNLVKCFAPLSGWKHSIESMIQLIKEPKKLYKLYQKEEGLMPFKDFVKQENSTVEFQYSLYKIRNWLFGDSKTLKEFVNMKYSDIAEKYHSLIESLMTFNQFVKKKYRELKGKLEFCMQTLYTHMPTSFIQISDVRRMTRAFGFLRSLESSLNHVPYRKTLNYSDDDDEEANEEKEILDYLGWPSLERELCVGILTSLSQSVFIPRTNDKHGIEKFCLSNACLIFCTASSSVKLFTKGMTQLKFLVVDEAAQLKECESTVPLQLPGLRHCVLIGDEKQLPALVKSKIAEKTEFGRSLFERLVILGNEKHMLNIQYRMSPSISLFPSEEFYEGKLSDAPILSNLSYNKKFLEGEIYGSYSFINVAKGREQIGLGHSTKNTVEAAVISEIVGNLYKEFVRTKKKTSIGIISPYNAQVYEIQEKVKNYTSVSDPDFSLSVRSVDGFQGGEEDIIIISTVRANGAGKVGFLSNRQRTNVALTRARYCLWIVGNGSTLFNSESIWSKLVLDAKKRNCFHNASKDKKLGQVIDDALFEIELLEESASTFKKLSLGKNLHGTGQGSVNSVYDGPGGCNIVKELSFFST</sequence>
<keyword evidence="3" id="KW-0347">Helicase</keyword>
<feature type="domain" description="DNA2/NAM7 helicase-like C-terminal" evidence="6">
    <location>
        <begin position="669"/>
        <end position="865"/>
    </location>
</feature>
<protein>
    <recommendedName>
        <fullName evidence="9">Helicase ATP-binding domain-containing protein</fullName>
    </recommendedName>
</protein>
<evidence type="ECO:0008006" key="9">
    <source>
        <dbReference type="Google" id="ProtNLM"/>
    </source>
</evidence>
<evidence type="ECO:0000256" key="4">
    <source>
        <dbReference type="ARBA" id="ARBA00022840"/>
    </source>
</evidence>
<evidence type="ECO:0000259" key="5">
    <source>
        <dbReference type="Pfam" id="PF13086"/>
    </source>
</evidence>
<feature type="domain" description="DNA2/NAM7 helicase helicase" evidence="5">
    <location>
        <begin position="583"/>
        <end position="661"/>
    </location>
</feature>
<dbReference type="FunFam" id="3.40.50.300:FF:000326">
    <property type="entry name" value="P-loop containing nucleoside triphosphate hydrolase"/>
    <property type="match status" value="1"/>
</dbReference>
<proteinExistence type="predicted"/>
<dbReference type="PANTHER" id="PTHR10887">
    <property type="entry name" value="DNA2/NAM7 HELICASE FAMILY"/>
    <property type="match status" value="1"/>
</dbReference>
<keyword evidence="2" id="KW-0378">Hydrolase</keyword>
<evidence type="ECO:0000256" key="2">
    <source>
        <dbReference type="ARBA" id="ARBA00022801"/>
    </source>
</evidence>
<evidence type="ECO:0000313" key="7">
    <source>
        <dbReference type="EMBL" id="RYQ99505.1"/>
    </source>
</evidence>
<dbReference type="GO" id="GO:0005694">
    <property type="term" value="C:chromosome"/>
    <property type="evidence" value="ECO:0007669"/>
    <property type="project" value="UniProtKB-ARBA"/>
</dbReference>
<dbReference type="GO" id="GO:0016787">
    <property type="term" value="F:hydrolase activity"/>
    <property type="evidence" value="ECO:0007669"/>
    <property type="project" value="UniProtKB-KW"/>
</dbReference>
<reference evidence="7 8" key="1">
    <citation type="submission" date="2019-01" db="EMBL/GenBank/DDBJ databases">
        <title>Sequencing of cultivated peanut Arachis hypogaea provides insights into genome evolution and oil improvement.</title>
        <authorList>
            <person name="Chen X."/>
        </authorList>
    </citation>
    <scope>NUCLEOTIDE SEQUENCE [LARGE SCALE GENOMIC DNA]</scope>
    <source>
        <strain evidence="8">cv. Fuhuasheng</strain>
        <tissue evidence="7">Leaves</tissue>
    </source>
</reference>
<dbReference type="InterPro" id="IPR045055">
    <property type="entry name" value="DNA2/NAM7-like"/>
</dbReference>
<dbReference type="Gene3D" id="3.40.50.300">
    <property type="entry name" value="P-loop containing nucleotide triphosphate hydrolases"/>
    <property type="match status" value="2"/>
</dbReference>
<evidence type="ECO:0000259" key="6">
    <source>
        <dbReference type="Pfam" id="PF13087"/>
    </source>
</evidence>
<comment type="caution">
    <text evidence="7">The sequence shown here is derived from an EMBL/GenBank/DDBJ whole genome shotgun (WGS) entry which is preliminary data.</text>
</comment>
<gene>
    <name evidence="7" type="ORF">Ahy_B07g087440</name>
</gene>
<name>A0A444YC58_ARAHY</name>
<dbReference type="InterPro" id="IPR027417">
    <property type="entry name" value="P-loop_NTPase"/>
</dbReference>
<keyword evidence="8" id="KW-1185">Reference proteome</keyword>
<feature type="domain" description="DNA2/NAM7 helicase helicase" evidence="5">
    <location>
        <begin position="261"/>
        <end position="401"/>
    </location>
</feature>
<dbReference type="Proteomes" id="UP000289738">
    <property type="component" value="Chromosome B07"/>
</dbReference>
<evidence type="ECO:0000313" key="8">
    <source>
        <dbReference type="Proteomes" id="UP000289738"/>
    </source>
</evidence>
<keyword evidence="4" id="KW-0067">ATP-binding</keyword>
<dbReference type="CDD" id="cd18808">
    <property type="entry name" value="SF1_C_Upf1"/>
    <property type="match status" value="1"/>
</dbReference>
<dbReference type="GO" id="GO:0004386">
    <property type="term" value="F:helicase activity"/>
    <property type="evidence" value="ECO:0007669"/>
    <property type="project" value="UniProtKB-KW"/>
</dbReference>
<dbReference type="InterPro" id="IPR047187">
    <property type="entry name" value="SF1_C_Upf1"/>
</dbReference>
<dbReference type="InterPro" id="IPR041677">
    <property type="entry name" value="DNA2/NAM7_AAA_11"/>
</dbReference>
<dbReference type="EMBL" id="SDMP01000017">
    <property type="protein sequence ID" value="RYQ99505.1"/>
    <property type="molecule type" value="Genomic_DNA"/>
</dbReference>
<accession>A0A444YC58</accession>